<dbReference type="GO" id="GO:0003700">
    <property type="term" value="F:DNA-binding transcription factor activity"/>
    <property type="evidence" value="ECO:0007669"/>
    <property type="project" value="InterPro"/>
</dbReference>
<dbReference type="SMART" id="SM00422">
    <property type="entry name" value="HTH_MERR"/>
    <property type="match status" value="1"/>
</dbReference>
<dbReference type="Proteomes" id="UP000470082">
    <property type="component" value="Unassembled WGS sequence"/>
</dbReference>
<evidence type="ECO:0000259" key="5">
    <source>
        <dbReference type="PROSITE" id="PS50937"/>
    </source>
</evidence>
<dbReference type="Pfam" id="PF13411">
    <property type="entry name" value="MerR_1"/>
    <property type="match status" value="1"/>
</dbReference>
<accession>A0A7X2N321</accession>
<gene>
    <name evidence="6" type="ORF">FYJ50_05580</name>
</gene>
<dbReference type="AlphaFoldDB" id="A0A7X2N321"/>
<keyword evidence="3" id="KW-0238">DNA-binding</keyword>
<dbReference type="InterPro" id="IPR047057">
    <property type="entry name" value="MerR_fam"/>
</dbReference>
<dbReference type="RefSeq" id="WP_154460105.1">
    <property type="nucleotide sequence ID" value="NZ_VUMM01000008.1"/>
</dbReference>
<sequence length="265" mass="31024">MDYKINEIAKILNLSKQMIRYYEQCGVIQPARLEKNNYRVYNTLDYFTLAEAIGLSQFNVNIKDIYNVKAIQYNDAMSKCYRDYIQDIDEELLYKQNMRKRAKELLDRIDLAELNIGITMIKKIPAYRLFPLVQSKDDQYDKISTPEEVRPILNSLKTLPFGDGFFEIGNGIDLWSIGIQKEYLSCLDIPDCDDITDIEEQYCLCKIINMGEIGEFKTEMIQKEIDQLMSLNYIFIGKPKCLLLCRGSVNGEFHRLMEIQIPIKR</sequence>
<dbReference type="CDD" id="cd00592">
    <property type="entry name" value="HTH_MerR-like"/>
    <property type="match status" value="1"/>
</dbReference>
<dbReference type="GO" id="GO:0003677">
    <property type="term" value="F:DNA binding"/>
    <property type="evidence" value="ECO:0007669"/>
    <property type="project" value="UniProtKB-KW"/>
</dbReference>
<dbReference type="PANTHER" id="PTHR30204:SF69">
    <property type="entry name" value="MERR-FAMILY TRANSCRIPTIONAL REGULATOR"/>
    <property type="match status" value="1"/>
</dbReference>
<evidence type="ECO:0000313" key="7">
    <source>
        <dbReference type="Proteomes" id="UP000470082"/>
    </source>
</evidence>
<evidence type="ECO:0000256" key="4">
    <source>
        <dbReference type="ARBA" id="ARBA00023163"/>
    </source>
</evidence>
<dbReference type="Gene3D" id="1.10.1660.10">
    <property type="match status" value="1"/>
</dbReference>
<feature type="domain" description="HTH merR-type" evidence="5">
    <location>
        <begin position="1"/>
        <end position="42"/>
    </location>
</feature>
<keyword evidence="1" id="KW-0678">Repressor</keyword>
<dbReference type="InterPro" id="IPR009061">
    <property type="entry name" value="DNA-bd_dom_put_sf"/>
</dbReference>
<proteinExistence type="predicted"/>
<comment type="caution">
    <text evidence="6">The sequence shown here is derived from an EMBL/GenBank/DDBJ whole genome shotgun (WGS) entry which is preliminary data.</text>
</comment>
<organism evidence="6 7">
    <name type="scientific">Floccifex porci</name>
    <dbReference type="NCBI Taxonomy" id="2606629"/>
    <lineage>
        <taxon>Bacteria</taxon>
        <taxon>Bacillati</taxon>
        <taxon>Bacillota</taxon>
        <taxon>Erysipelotrichia</taxon>
        <taxon>Erysipelotrichales</taxon>
        <taxon>Erysipelotrichaceae</taxon>
        <taxon>Floccifex</taxon>
    </lineage>
</organism>
<protein>
    <submittedName>
        <fullName evidence="6">MerR family transcriptional regulator</fullName>
    </submittedName>
</protein>
<reference evidence="6 7" key="1">
    <citation type="submission" date="2019-08" db="EMBL/GenBank/DDBJ databases">
        <title>In-depth cultivation of the pig gut microbiome towards novel bacterial diversity and tailored functional studies.</title>
        <authorList>
            <person name="Wylensek D."/>
            <person name="Hitch T.C.A."/>
            <person name="Clavel T."/>
        </authorList>
    </citation>
    <scope>NUCLEOTIDE SEQUENCE [LARGE SCALE GENOMIC DNA]</scope>
    <source>
        <strain evidence="6 7">LKV-178-WT-2G</strain>
    </source>
</reference>
<dbReference type="EMBL" id="VUMM01000008">
    <property type="protein sequence ID" value="MSS01572.1"/>
    <property type="molecule type" value="Genomic_DNA"/>
</dbReference>
<dbReference type="PANTHER" id="PTHR30204">
    <property type="entry name" value="REDOX-CYCLING DRUG-SENSING TRANSCRIPTIONAL ACTIVATOR SOXR"/>
    <property type="match status" value="1"/>
</dbReference>
<evidence type="ECO:0000256" key="1">
    <source>
        <dbReference type="ARBA" id="ARBA00022491"/>
    </source>
</evidence>
<keyword evidence="2" id="KW-0805">Transcription regulation</keyword>
<keyword evidence="7" id="KW-1185">Reference proteome</keyword>
<keyword evidence="4" id="KW-0804">Transcription</keyword>
<name>A0A7X2N321_9FIRM</name>
<evidence type="ECO:0000313" key="6">
    <source>
        <dbReference type="EMBL" id="MSS01572.1"/>
    </source>
</evidence>
<evidence type="ECO:0000256" key="2">
    <source>
        <dbReference type="ARBA" id="ARBA00023015"/>
    </source>
</evidence>
<dbReference type="PROSITE" id="PS50937">
    <property type="entry name" value="HTH_MERR_2"/>
    <property type="match status" value="1"/>
</dbReference>
<evidence type="ECO:0000256" key="3">
    <source>
        <dbReference type="ARBA" id="ARBA00023125"/>
    </source>
</evidence>
<dbReference type="InterPro" id="IPR000551">
    <property type="entry name" value="MerR-type_HTH_dom"/>
</dbReference>
<dbReference type="SUPFAM" id="SSF46955">
    <property type="entry name" value="Putative DNA-binding domain"/>
    <property type="match status" value="1"/>
</dbReference>